<evidence type="ECO:0000259" key="3">
    <source>
        <dbReference type="SMART" id="SM00385"/>
    </source>
</evidence>
<evidence type="ECO:0000256" key="2">
    <source>
        <dbReference type="RuleBase" id="RU000383"/>
    </source>
</evidence>
<reference evidence="4" key="1">
    <citation type="submission" date="2023-07" db="EMBL/GenBank/DDBJ databases">
        <authorList>
            <consortium name="AG Swart"/>
            <person name="Singh M."/>
            <person name="Singh A."/>
            <person name="Seah K."/>
            <person name="Emmerich C."/>
        </authorList>
    </citation>
    <scope>NUCLEOTIDE SEQUENCE</scope>
    <source>
        <strain evidence="4">DP1</strain>
    </source>
</reference>
<comment type="caution">
    <text evidence="4">The sequence shown here is derived from an EMBL/GenBank/DDBJ whole genome shotgun (WGS) entry which is preliminary data.</text>
</comment>
<dbReference type="InterPro" id="IPR006671">
    <property type="entry name" value="Cyclin_N"/>
</dbReference>
<dbReference type="InterPro" id="IPR013763">
    <property type="entry name" value="Cyclin-like_dom"/>
</dbReference>
<dbReference type="EMBL" id="CAMPGE010010363">
    <property type="protein sequence ID" value="CAI2369213.1"/>
    <property type="molecule type" value="Genomic_DNA"/>
</dbReference>
<feature type="domain" description="Cyclin-like" evidence="3">
    <location>
        <begin position="331"/>
        <end position="417"/>
    </location>
</feature>
<dbReference type="Proteomes" id="UP001295684">
    <property type="component" value="Unassembled WGS sequence"/>
</dbReference>
<feature type="domain" description="Cyclin-like" evidence="3">
    <location>
        <begin position="221"/>
        <end position="308"/>
    </location>
</feature>
<evidence type="ECO:0000256" key="1">
    <source>
        <dbReference type="ARBA" id="ARBA00023127"/>
    </source>
</evidence>
<comment type="similarity">
    <text evidence="2">Belongs to the cyclin family.</text>
</comment>
<gene>
    <name evidence="4" type="ORF">ECRASSUSDP1_LOCUS10511</name>
</gene>
<name>A0AAD1UL01_EUPCR</name>
<dbReference type="SMART" id="SM00385">
    <property type="entry name" value="CYCLIN"/>
    <property type="match status" value="2"/>
</dbReference>
<dbReference type="AlphaFoldDB" id="A0AAD1UL01"/>
<accession>A0AAD1UL01</accession>
<dbReference type="Gene3D" id="1.10.472.10">
    <property type="entry name" value="Cyclin-like"/>
    <property type="match status" value="2"/>
</dbReference>
<sequence>MKRVNKQRKREISKKKFCEVYIGSNSSISTTHQTTRKNIRRVYASKNQRNKSRIIIQEATQKSLAANEVKTGKQIRRSSQNRVANLPQVGILHSIKNLNIFAGKMNGRLGLRPIVVERAKPEYLPTIDNATIFTSKNNKSFDDLKATIKKRRRIKKIINAARTTIPYLKTESNPMVSKLSMKLFNSSGMRILKTLIDKEESYSTPLSDHDVTPKMRARMVDWMLEVFSVYKKPEDTYFQSVYLLDKYLSLTDNILDDSHIHLLGVTCMFSASKYLDYECISLKDICKNISHEVFDENSILKCENKILETLDFQYDITTPFHFISTILLIVKTLVDDEKNHQLLSCLELTSFQYAKMSLINKDFCQLKPSEIAFGAISNACNFLIKPQSHHTLREISSFTKDQEVINNIVRLFQIMLQKSVFKDIDIDTIEDAMGSHLAHFDEEFSYCTNAHKFSLMTK</sequence>
<proteinExistence type="inferred from homology"/>
<evidence type="ECO:0000313" key="4">
    <source>
        <dbReference type="EMBL" id="CAI2369213.1"/>
    </source>
</evidence>
<dbReference type="InterPro" id="IPR036915">
    <property type="entry name" value="Cyclin-like_sf"/>
</dbReference>
<dbReference type="Pfam" id="PF02984">
    <property type="entry name" value="Cyclin_C"/>
    <property type="match status" value="1"/>
</dbReference>
<dbReference type="InterPro" id="IPR039361">
    <property type="entry name" value="Cyclin"/>
</dbReference>
<protein>
    <recommendedName>
        <fullName evidence="3">Cyclin-like domain-containing protein</fullName>
    </recommendedName>
</protein>
<organism evidence="4 5">
    <name type="scientific">Euplotes crassus</name>
    <dbReference type="NCBI Taxonomy" id="5936"/>
    <lineage>
        <taxon>Eukaryota</taxon>
        <taxon>Sar</taxon>
        <taxon>Alveolata</taxon>
        <taxon>Ciliophora</taxon>
        <taxon>Intramacronucleata</taxon>
        <taxon>Spirotrichea</taxon>
        <taxon>Hypotrichia</taxon>
        <taxon>Euplotida</taxon>
        <taxon>Euplotidae</taxon>
        <taxon>Moneuplotes</taxon>
    </lineage>
</organism>
<dbReference type="PANTHER" id="PTHR10177">
    <property type="entry name" value="CYCLINS"/>
    <property type="match status" value="1"/>
</dbReference>
<dbReference type="Pfam" id="PF00134">
    <property type="entry name" value="Cyclin_N"/>
    <property type="match status" value="1"/>
</dbReference>
<dbReference type="InterPro" id="IPR004367">
    <property type="entry name" value="Cyclin_C-dom"/>
</dbReference>
<keyword evidence="5" id="KW-1185">Reference proteome</keyword>
<keyword evidence="1 2" id="KW-0195">Cyclin</keyword>
<dbReference type="FunFam" id="1.10.472.10:FF:000089">
    <property type="entry name" value="Cyclin, N-terminal domain containing protein"/>
    <property type="match status" value="1"/>
</dbReference>
<dbReference type="SUPFAM" id="SSF47954">
    <property type="entry name" value="Cyclin-like"/>
    <property type="match status" value="2"/>
</dbReference>
<evidence type="ECO:0000313" key="5">
    <source>
        <dbReference type="Proteomes" id="UP001295684"/>
    </source>
</evidence>